<evidence type="ECO:0000313" key="2">
    <source>
        <dbReference type="EMBL" id="SVA87227.1"/>
    </source>
</evidence>
<proteinExistence type="predicted"/>
<accession>A0A381ZEP0</accession>
<dbReference type="GO" id="GO:0042450">
    <property type="term" value="P:L-arginine biosynthetic process via ornithine"/>
    <property type="evidence" value="ECO:0007669"/>
    <property type="project" value="InterPro"/>
</dbReference>
<name>A0A381ZEP0_9ZZZZ</name>
<dbReference type="PANTHER" id="PTHR43814">
    <property type="entry name" value="ARGININOSUCCINATE LYASE"/>
    <property type="match status" value="1"/>
</dbReference>
<dbReference type="SUPFAM" id="SSF48557">
    <property type="entry name" value="L-aspartase-like"/>
    <property type="match status" value="1"/>
</dbReference>
<dbReference type="CDD" id="cd01359">
    <property type="entry name" value="Argininosuccinate_lyase"/>
    <property type="match status" value="1"/>
</dbReference>
<dbReference type="Gene3D" id="1.10.275.10">
    <property type="entry name" value="Fumarase/aspartase (N-terminal domain)"/>
    <property type="match status" value="1"/>
</dbReference>
<dbReference type="InterPro" id="IPR024083">
    <property type="entry name" value="Fumarase/histidase_N"/>
</dbReference>
<dbReference type="InterPro" id="IPR000362">
    <property type="entry name" value="Fumarate_lyase_fam"/>
</dbReference>
<dbReference type="EMBL" id="UINC01020874">
    <property type="protein sequence ID" value="SVA87227.1"/>
    <property type="molecule type" value="Genomic_DNA"/>
</dbReference>
<dbReference type="NCBIfam" id="TIGR00838">
    <property type="entry name" value="argH"/>
    <property type="match status" value="1"/>
</dbReference>
<dbReference type="AlphaFoldDB" id="A0A381ZEP0"/>
<protein>
    <recommendedName>
        <fullName evidence="1">Fumarate lyase N-terminal domain-containing protein</fullName>
    </recommendedName>
</protein>
<dbReference type="InterPro" id="IPR022761">
    <property type="entry name" value="Fumarate_lyase_N"/>
</dbReference>
<feature type="domain" description="Fumarate lyase N-terminal" evidence="1">
    <location>
        <begin position="7"/>
        <end position="282"/>
    </location>
</feature>
<sequence length="282" mass="31908">MKKPWSGRFKQSTDKLMEEFSASISFDRRLYAYDIAGSIAHCQMLAKCKIISQTDSKKIIGGLKRILKEFESGKFQCDDRLEDIHMNIESRLTELVGSVGGKLHTARSRNDQVCLDIRLYLRDEGEAVAQLITILAKTLLAVARKHTDTIIPGFTHMQQAQPVLLAHHLLAYIEMLVRDRERMQDTLKRINIMPLGSAALAGTGFPIDRKYTSELLNFPEVSHNSIDAVSDRDFAIEFCSTIAILMMHLSRFCGEIVLWSSSEFDWLELSDSYTTGSSIMPQ</sequence>
<gene>
    <name evidence="2" type="ORF">METZ01_LOCUS140081</name>
</gene>
<dbReference type="PRINTS" id="PR00149">
    <property type="entry name" value="FUMRATELYASE"/>
</dbReference>
<dbReference type="PRINTS" id="PR00145">
    <property type="entry name" value="ARGSUCLYASE"/>
</dbReference>
<feature type="non-terminal residue" evidence="2">
    <location>
        <position position="282"/>
    </location>
</feature>
<dbReference type="GO" id="GO:0005829">
    <property type="term" value="C:cytosol"/>
    <property type="evidence" value="ECO:0007669"/>
    <property type="project" value="TreeGrafter"/>
</dbReference>
<dbReference type="InterPro" id="IPR008948">
    <property type="entry name" value="L-Aspartase-like"/>
</dbReference>
<dbReference type="Pfam" id="PF00206">
    <property type="entry name" value="Lyase_1"/>
    <property type="match status" value="1"/>
</dbReference>
<dbReference type="InterPro" id="IPR009049">
    <property type="entry name" value="Argininosuccinate_lyase"/>
</dbReference>
<evidence type="ECO:0000259" key="1">
    <source>
        <dbReference type="Pfam" id="PF00206"/>
    </source>
</evidence>
<reference evidence="2" key="1">
    <citation type="submission" date="2018-05" db="EMBL/GenBank/DDBJ databases">
        <authorList>
            <person name="Lanie J.A."/>
            <person name="Ng W.-L."/>
            <person name="Kazmierczak K.M."/>
            <person name="Andrzejewski T.M."/>
            <person name="Davidsen T.M."/>
            <person name="Wayne K.J."/>
            <person name="Tettelin H."/>
            <person name="Glass J.I."/>
            <person name="Rusch D."/>
            <person name="Podicherti R."/>
            <person name="Tsui H.-C.T."/>
            <person name="Winkler M.E."/>
        </authorList>
    </citation>
    <scope>NUCLEOTIDE SEQUENCE</scope>
</reference>
<dbReference type="FunFam" id="1.10.275.10:FF:000002">
    <property type="entry name" value="Argininosuccinate lyase"/>
    <property type="match status" value="1"/>
</dbReference>
<dbReference type="GO" id="GO:0004056">
    <property type="term" value="F:argininosuccinate lyase activity"/>
    <property type="evidence" value="ECO:0007669"/>
    <property type="project" value="InterPro"/>
</dbReference>
<organism evidence="2">
    <name type="scientific">marine metagenome</name>
    <dbReference type="NCBI Taxonomy" id="408172"/>
    <lineage>
        <taxon>unclassified sequences</taxon>
        <taxon>metagenomes</taxon>
        <taxon>ecological metagenomes</taxon>
    </lineage>
</organism>
<dbReference type="Gene3D" id="1.20.200.10">
    <property type="entry name" value="Fumarase/aspartase (Central domain)"/>
    <property type="match status" value="1"/>
</dbReference>
<dbReference type="PANTHER" id="PTHR43814:SF1">
    <property type="entry name" value="ARGININOSUCCINATE LYASE"/>
    <property type="match status" value="1"/>
</dbReference>